<keyword evidence="1 5" id="KW-0474">Menaquinone biosynthesis</keyword>
<dbReference type="Gene3D" id="3.40.50.12780">
    <property type="entry name" value="N-terminal domain of ligase-like"/>
    <property type="match status" value="1"/>
</dbReference>
<evidence type="ECO:0000256" key="2">
    <source>
        <dbReference type="ARBA" id="ARBA00022598"/>
    </source>
</evidence>
<comment type="pathway">
    <text evidence="5">Quinol/quinone metabolism; 1,4-dihydroxy-2-naphthoate biosynthesis; 1,4-dihydroxy-2-naphthoate from chorismate: step 5/7.</text>
</comment>
<dbReference type="HAMAP" id="MF_00731">
    <property type="entry name" value="MenE"/>
    <property type="match status" value="1"/>
</dbReference>
<evidence type="ECO:0000256" key="3">
    <source>
        <dbReference type="ARBA" id="ARBA00022741"/>
    </source>
</evidence>
<dbReference type="PANTHER" id="PTHR43201">
    <property type="entry name" value="ACYL-COA SYNTHETASE"/>
    <property type="match status" value="1"/>
</dbReference>
<feature type="domain" description="AMP-dependent synthetase/ligase" evidence="6">
    <location>
        <begin position="12"/>
        <end position="358"/>
    </location>
</feature>
<dbReference type="Proteomes" id="UP001597506">
    <property type="component" value="Unassembled WGS sequence"/>
</dbReference>
<dbReference type="InterPro" id="IPR020845">
    <property type="entry name" value="AMP-binding_CS"/>
</dbReference>
<evidence type="ECO:0000256" key="1">
    <source>
        <dbReference type="ARBA" id="ARBA00022428"/>
    </source>
</evidence>
<keyword evidence="3 5" id="KW-0547">Nucleotide-binding</keyword>
<dbReference type="CDD" id="cd05912">
    <property type="entry name" value="OSB_CoA_lg"/>
    <property type="match status" value="1"/>
</dbReference>
<comment type="catalytic activity">
    <reaction evidence="5">
        <text>2-succinylbenzoate + ATP + CoA = 2-succinylbenzoyl-CoA + AMP + diphosphate</text>
        <dbReference type="Rhea" id="RHEA:17009"/>
        <dbReference type="ChEBI" id="CHEBI:18325"/>
        <dbReference type="ChEBI" id="CHEBI:30616"/>
        <dbReference type="ChEBI" id="CHEBI:33019"/>
        <dbReference type="ChEBI" id="CHEBI:57287"/>
        <dbReference type="ChEBI" id="CHEBI:57364"/>
        <dbReference type="ChEBI" id="CHEBI:456215"/>
        <dbReference type="EC" id="6.2.1.26"/>
    </reaction>
</comment>
<sequence>MENGSTPNWLKQRAFLTPNRIALISSIKQYTFQELWERTKSIAGKIKTATLHAESWCMGLLIKNTEQSVLLIHALQQLGISAVLLNNKLSAKELDFQLNDMGLKMVIYDESFQGKINELASWNSNVNMLSISTLQTFNETPFEQIETFSFEKVCSVMYTSGTTGKPKGVLQTYGNHWWSAIGSSLNLGLHEKDMWLCAVPLFHISGYSILMKSVIYGMPVRLYESFDVSEINYELKQGKVTIMSVVTNMLNRMMNELRAGDSYHENFRCMLLGGGPAPLPLLETCKERNIPVFQTYGMTETSSQIVTLSPEYSISKLGSAGKPLFPAEIKIMKNNKRALPYEEGEIYVKGPNVTKGYYKREEANENSFVGEWFQTGDIGYVDEEGFLFMLDRRSDLIISGGENVYPAQIEETLLSYPTVMDVGVVGIPSSKWGEVPCAFVVTKQKNVSEEELLLHCRQHLASYKTPKKFIFVDELPRNASNKLLRRVLKDWWKKELNQE</sequence>
<dbReference type="Gene3D" id="3.30.300.30">
    <property type="match status" value="1"/>
</dbReference>
<evidence type="ECO:0000313" key="8">
    <source>
        <dbReference type="EMBL" id="MFD2681689.1"/>
    </source>
</evidence>
<evidence type="ECO:0000256" key="4">
    <source>
        <dbReference type="ARBA" id="ARBA00022840"/>
    </source>
</evidence>
<keyword evidence="4 5" id="KW-0067">ATP-binding</keyword>
<dbReference type="Pfam" id="PF13193">
    <property type="entry name" value="AMP-binding_C"/>
    <property type="match status" value="1"/>
</dbReference>
<dbReference type="Pfam" id="PF00501">
    <property type="entry name" value="AMP-binding"/>
    <property type="match status" value="1"/>
</dbReference>
<dbReference type="InterPro" id="IPR000873">
    <property type="entry name" value="AMP-dep_synth/lig_dom"/>
</dbReference>
<dbReference type="InterPro" id="IPR025110">
    <property type="entry name" value="AMP-bd_C"/>
</dbReference>
<dbReference type="PROSITE" id="PS00455">
    <property type="entry name" value="AMP_BINDING"/>
    <property type="match status" value="1"/>
</dbReference>
<dbReference type="EMBL" id="JBHUMF010000030">
    <property type="protein sequence ID" value="MFD2681689.1"/>
    <property type="molecule type" value="Genomic_DNA"/>
</dbReference>
<dbReference type="GO" id="GO:0008756">
    <property type="term" value="F:o-succinylbenzoate-CoA ligase activity"/>
    <property type="evidence" value="ECO:0007669"/>
    <property type="project" value="UniProtKB-EC"/>
</dbReference>
<comment type="pathway">
    <text evidence="5">Quinol/quinone metabolism; menaquinone biosynthesis.</text>
</comment>
<feature type="domain" description="AMP-binding enzyme C-terminal" evidence="7">
    <location>
        <begin position="408"/>
        <end position="482"/>
    </location>
</feature>
<dbReference type="InterPro" id="IPR010192">
    <property type="entry name" value="MenE"/>
</dbReference>
<keyword evidence="2 5" id="KW-0436">Ligase</keyword>
<dbReference type="EC" id="6.2.1.26" evidence="5"/>
<proteinExistence type="inferred from homology"/>
<gene>
    <name evidence="5" type="primary">menE</name>
    <name evidence="8" type="ORF">ACFSUL_13120</name>
</gene>
<dbReference type="NCBIfam" id="NF002966">
    <property type="entry name" value="PRK03640.1"/>
    <property type="match status" value="1"/>
</dbReference>
<dbReference type="NCBIfam" id="TIGR01923">
    <property type="entry name" value="menE"/>
    <property type="match status" value="1"/>
</dbReference>
<comment type="caution">
    <text evidence="8">The sequence shown here is derived from an EMBL/GenBank/DDBJ whole genome shotgun (WGS) entry which is preliminary data.</text>
</comment>
<comment type="similarity">
    <text evidence="5">Belongs to the ATP-dependent AMP-binding enzyme family. MenE subfamily.</text>
</comment>
<accession>A0ABW5RTB7</accession>
<dbReference type="InterPro" id="IPR042099">
    <property type="entry name" value="ANL_N_sf"/>
</dbReference>
<reference evidence="9" key="1">
    <citation type="journal article" date="2019" name="Int. J. Syst. Evol. Microbiol.">
        <title>The Global Catalogue of Microorganisms (GCM) 10K type strain sequencing project: providing services to taxonomists for standard genome sequencing and annotation.</title>
        <authorList>
            <consortium name="The Broad Institute Genomics Platform"/>
            <consortium name="The Broad Institute Genome Sequencing Center for Infectious Disease"/>
            <person name="Wu L."/>
            <person name="Ma J."/>
        </authorList>
    </citation>
    <scope>NUCLEOTIDE SEQUENCE [LARGE SCALE GENOMIC DNA]</scope>
    <source>
        <strain evidence="9">KCTC 3913</strain>
    </source>
</reference>
<keyword evidence="9" id="KW-1185">Reference proteome</keyword>
<dbReference type="PANTHER" id="PTHR43201:SF5">
    <property type="entry name" value="MEDIUM-CHAIN ACYL-COA LIGASE ACSF2, MITOCHONDRIAL"/>
    <property type="match status" value="1"/>
</dbReference>
<organism evidence="8 9">
    <name type="scientific">Bacillus seohaeanensis</name>
    <dbReference type="NCBI Taxonomy" id="284580"/>
    <lineage>
        <taxon>Bacteria</taxon>
        <taxon>Bacillati</taxon>
        <taxon>Bacillota</taxon>
        <taxon>Bacilli</taxon>
        <taxon>Bacillales</taxon>
        <taxon>Bacillaceae</taxon>
        <taxon>Bacillus</taxon>
    </lineage>
</organism>
<evidence type="ECO:0000256" key="5">
    <source>
        <dbReference type="HAMAP-Rule" id="MF_00731"/>
    </source>
</evidence>
<evidence type="ECO:0000259" key="6">
    <source>
        <dbReference type="Pfam" id="PF00501"/>
    </source>
</evidence>
<dbReference type="SUPFAM" id="SSF56801">
    <property type="entry name" value="Acetyl-CoA synthetase-like"/>
    <property type="match status" value="1"/>
</dbReference>
<protein>
    <recommendedName>
        <fullName evidence="5">2-succinylbenzoate--CoA ligase</fullName>
        <ecNumber evidence="5">6.2.1.26</ecNumber>
    </recommendedName>
    <alternativeName>
        <fullName evidence="5">o-succinylbenzoyl-CoA synthetase</fullName>
        <shortName evidence="5">OSB-CoA synthetase</shortName>
    </alternativeName>
</protein>
<dbReference type="InterPro" id="IPR045851">
    <property type="entry name" value="AMP-bd_C_sf"/>
</dbReference>
<evidence type="ECO:0000259" key="7">
    <source>
        <dbReference type="Pfam" id="PF13193"/>
    </source>
</evidence>
<comment type="function">
    <text evidence="5">Converts 2-succinylbenzoate (OSB) to 2-succinylbenzoyl-CoA (OSB-CoA).</text>
</comment>
<dbReference type="RefSeq" id="WP_377936106.1">
    <property type="nucleotide sequence ID" value="NZ_JBHUMF010000030.1"/>
</dbReference>
<evidence type="ECO:0000313" key="9">
    <source>
        <dbReference type="Proteomes" id="UP001597506"/>
    </source>
</evidence>
<name>A0ABW5RTB7_9BACI</name>